<gene>
    <name evidence="1" type="ORF">H310_13431</name>
</gene>
<sequence>MYIGGGVKAVHDLEWVMSSPHLLTPEYDVLPPSLCSYILHASDTKAWLAGLHANPEPLHTFLSRKLC</sequence>
<proteinExistence type="predicted"/>
<name>A0A024TDF3_9STRA</name>
<dbReference type="EMBL" id="KI914002">
    <property type="protein sequence ID" value="ETV92190.1"/>
    <property type="molecule type" value="Genomic_DNA"/>
</dbReference>
<dbReference type="VEuPathDB" id="FungiDB:H310_13431"/>
<protein>
    <submittedName>
        <fullName evidence="1">Uncharacterized protein</fullName>
    </submittedName>
</protein>
<dbReference type="RefSeq" id="XP_008879154.1">
    <property type="nucleotide sequence ID" value="XM_008880932.1"/>
</dbReference>
<accession>A0A024TDF3</accession>
<evidence type="ECO:0000313" key="1">
    <source>
        <dbReference type="EMBL" id="ETV92190.1"/>
    </source>
</evidence>
<dbReference type="AlphaFoldDB" id="A0A024TDF3"/>
<reference evidence="1" key="1">
    <citation type="submission" date="2013-12" db="EMBL/GenBank/DDBJ databases">
        <title>The Genome Sequence of Aphanomyces invadans NJM9701.</title>
        <authorList>
            <consortium name="The Broad Institute Genomics Platform"/>
            <person name="Russ C."/>
            <person name="Tyler B."/>
            <person name="van West P."/>
            <person name="Dieguez-Uribeondo J."/>
            <person name="Young S.K."/>
            <person name="Zeng Q."/>
            <person name="Gargeya S."/>
            <person name="Fitzgerald M."/>
            <person name="Abouelleil A."/>
            <person name="Alvarado L."/>
            <person name="Chapman S.B."/>
            <person name="Gainer-Dewar J."/>
            <person name="Goldberg J."/>
            <person name="Griggs A."/>
            <person name="Gujja S."/>
            <person name="Hansen M."/>
            <person name="Howarth C."/>
            <person name="Imamovic A."/>
            <person name="Ireland A."/>
            <person name="Larimer J."/>
            <person name="McCowan C."/>
            <person name="Murphy C."/>
            <person name="Pearson M."/>
            <person name="Poon T.W."/>
            <person name="Priest M."/>
            <person name="Roberts A."/>
            <person name="Saif S."/>
            <person name="Shea T."/>
            <person name="Sykes S."/>
            <person name="Wortman J."/>
            <person name="Nusbaum C."/>
            <person name="Birren B."/>
        </authorList>
    </citation>
    <scope>NUCLEOTIDE SEQUENCE [LARGE SCALE GENOMIC DNA]</scope>
    <source>
        <strain evidence="1">NJM9701</strain>
    </source>
</reference>
<dbReference type="GeneID" id="20090481"/>
<organism evidence="1">
    <name type="scientific">Aphanomyces invadans</name>
    <dbReference type="NCBI Taxonomy" id="157072"/>
    <lineage>
        <taxon>Eukaryota</taxon>
        <taxon>Sar</taxon>
        <taxon>Stramenopiles</taxon>
        <taxon>Oomycota</taxon>
        <taxon>Saprolegniomycetes</taxon>
        <taxon>Saprolegniales</taxon>
        <taxon>Verrucalvaceae</taxon>
        <taxon>Aphanomyces</taxon>
    </lineage>
</organism>